<dbReference type="EMBL" id="SMMG02000005">
    <property type="protein sequence ID" value="KAA3473965.1"/>
    <property type="molecule type" value="Genomic_DNA"/>
</dbReference>
<dbReference type="AlphaFoldDB" id="A0A5B6VYB4"/>
<keyword evidence="2" id="KW-1185">Reference proteome</keyword>
<evidence type="ECO:0000313" key="2">
    <source>
        <dbReference type="Proteomes" id="UP000325315"/>
    </source>
</evidence>
<comment type="caution">
    <text evidence="1">The sequence shown here is derived from an EMBL/GenBank/DDBJ whole genome shotgun (WGS) entry which is preliminary data.</text>
</comment>
<dbReference type="OrthoDB" id="10527590at2759"/>
<proteinExistence type="predicted"/>
<protein>
    <submittedName>
        <fullName evidence="1">Ribulose bisphosphate carboxylase small chain 5, chloroplastic</fullName>
    </submittedName>
</protein>
<evidence type="ECO:0000313" key="1">
    <source>
        <dbReference type="EMBL" id="KAA3473965.1"/>
    </source>
</evidence>
<gene>
    <name evidence="1" type="ORF">EPI10_024300</name>
</gene>
<dbReference type="Proteomes" id="UP000325315">
    <property type="component" value="Unassembled WGS sequence"/>
</dbReference>
<organism evidence="1 2">
    <name type="scientific">Gossypium australe</name>
    <dbReference type="NCBI Taxonomy" id="47621"/>
    <lineage>
        <taxon>Eukaryota</taxon>
        <taxon>Viridiplantae</taxon>
        <taxon>Streptophyta</taxon>
        <taxon>Embryophyta</taxon>
        <taxon>Tracheophyta</taxon>
        <taxon>Spermatophyta</taxon>
        <taxon>Magnoliopsida</taxon>
        <taxon>eudicotyledons</taxon>
        <taxon>Gunneridae</taxon>
        <taxon>Pentapetalae</taxon>
        <taxon>rosids</taxon>
        <taxon>malvids</taxon>
        <taxon>Malvales</taxon>
        <taxon>Malvaceae</taxon>
        <taxon>Malvoideae</taxon>
        <taxon>Gossypium</taxon>
    </lineage>
</organism>
<sequence length="61" mass="6802">MDAKLGRTLCSKEGSLSKIPAEQKGRIKATSYKSYLPEVAVEQIADVSLISLKLQWSRLKH</sequence>
<name>A0A5B6VYB4_9ROSI</name>
<reference evidence="2" key="1">
    <citation type="journal article" date="2019" name="Plant Biotechnol. J.">
        <title>Genome sequencing of the Australian wild diploid species Gossypium australe highlights disease resistance and delayed gland morphogenesis.</title>
        <authorList>
            <person name="Cai Y."/>
            <person name="Cai X."/>
            <person name="Wang Q."/>
            <person name="Wang P."/>
            <person name="Zhang Y."/>
            <person name="Cai C."/>
            <person name="Xu Y."/>
            <person name="Wang K."/>
            <person name="Zhou Z."/>
            <person name="Wang C."/>
            <person name="Geng S."/>
            <person name="Li B."/>
            <person name="Dong Q."/>
            <person name="Hou Y."/>
            <person name="Wang H."/>
            <person name="Ai P."/>
            <person name="Liu Z."/>
            <person name="Yi F."/>
            <person name="Sun M."/>
            <person name="An G."/>
            <person name="Cheng J."/>
            <person name="Zhang Y."/>
            <person name="Shi Q."/>
            <person name="Xie Y."/>
            <person name="Shi X."/>
            <person name="Chang Y."/>
            <person name="Huang F."/>
            <person name="Chen Y."/>
            <person name="Hong S."/>
            <person name="Mi L."/>
            <person name="Sun Q."/>
            <person name="Zhang L."/>
            <person name="Zhou B."/>
            <person name="Peng R."/>
            <person name="Zhang X."/>
            <person name="Liu F."/>
        </authorList>
    </citation>
    <scope>NUCLEOTIDE SEQUENCE [LARGE SCALE GENOMIC DNA]</scope>
    <source>
        <strain evidence="2">cv. PA1801</strain>
    </source>
</reference>
<accession>A0A5B6VYB4</accession>